<evidence type="ECO:0000313" key="1">
    <source>
        <dbReference type="EMBL" id="THF48444.1"/>
    </source>
</evidence>
<dbReference type="Proteomes" id="UP000307507">
    <property type="component" value="Unassembled WGS sequence"/>
</dbReference>
<keyword evidence="2" id="KW-1185">Reference proteome</keyword>
<name>A0A4S3ZSA4_9FLAO</name>
<keyword evidence="1" id="KW-0645">Protease</keyword>
<dbReference type="InterPro" id="IPR021109">
    <property type="entry name" value="Peptidase_aspartic_dom_sf"/>
</dbReference>
<dbReference type="InterPro" id="IPR034122">
    <property type="entry name" value="Retropepsin-like_bacterial"/>
</dbReference>
<dbReference type="EMBL" id="SSNZ01000008">
    <property type="protein sequence ID" value="THF48444.1"/>
    <property type="molecule type" value="Genomic_DNA"/>
</dbReference>
<dbReference type="AlphaFoldDB" id="A0A4S3ZSA4"/>
<reference evidence="1 2" key="1">
    <citation type="submission" date="2019-04" db="EMBL/GenBank/DDBJ databases">
        <title>Flavobacterium sp. nov. isolated from construction timber.</title>
        <authorList>
            <person name="Lin S.-Y."/>
            <person name="Chang C.-T."/>
            <person name="Young C.-C."/>
        </authorList>
    </citation>
    <scope>NUCLEOTIDE SEQUENCE [LARGE SCALE GENOMIC DNA]</scope>
    <source>
        <strain evidence="1 2">CC-CTC003</strain>
    </source>
</reference>
<dbReference type="PROSITE" id="PS00141">
    <property type="entry name" value="ASP_PROTEASE"/>
    <property type="match status" value="1"/>
</dbReference>
<dbReference type="SUPFAM" id="SSF50630">
    <property type="entry name" value="Acid proteases"/>
    <property type="match status" value="1"/>
</dbReference>
<dbReference type="GO" id="GO:0006508">
    <property type="term" value="P:proteolysis"/>
    <property type="evidence" value="ECO:0007669"/>
    <property type="project" value="UniProtKB-KW"/>
</dbReference>
<dbReference type="CDD" id="cd05483">
    <property type="entry name" value="retropepsin_like_bacteria"/>
    <property type="match status" value="1"/>
</dbReference>
<accession>A0A4S3ZSA4</accession>
<organism evidence="1 2">
    <name type="scientific">Flavobacterium supellecticarium</name>
    <dbReference type="NCBI Taxonomy" id="2565924"/>
    <lineage>
        <taxon>Bacteria</taxon>
        <taxon>Pseudomonadati</taxon>
        <taxon>Bacteroidota</taxon>
        <taxon>Flavobacteriia</taxon>
        <taxon>Flavobacteriales</taxon>
        <taxon>Flavobacteriaceae</taxon>
        <taxon>Flavobacterium</taxon>
    </lineage>
</organism>
<keyword evidence="1" id="KW-0378">Hydrolase</keyword>
<protein>
    <submittedName>
        <fullName evidence="1">Acid protease</fullName>
    </submittedName>
</protein>
<dbReference type="InterPro" id="IPR001969">
    <property type="entry name" value="Aspartic_peptidase_AS"/>
</dbReference>
<dbReference type="OrthoDB" id="5975497at2"/>
<dbReference type="Pfam" id="PF13650">
    <property type="entry name" value="Asp_protease_2"/>
    <property type="match status" value="1"/>
</dbReference>
<dbReference type="GO" id="GO:0004190">
    <property type="term" value="F:aspartic-type endopeptidase activity"/>
    <property type="evidence" value="ECO:0007669"/>
    <property type="project" value="InterPro"/>
</dbReference>
<evidence type="ECO:0000313" key="2">
    <source>
        <dbReference type="Proteomes" id="UP000307507"/>
    </source>
</evidence>
<gene>
    <name evidence="1" type="ORF">E6C50_14260</name>
</gene>
<proteinExistence type="predicted"/>
<sequence length="147" mass="16160">MENLQDVLKDNGYTKIPFKVSKTQHLLIKAKINGVSGDFILDTGASNSCIGFESIAHFLLSAEDSPTKASGAGATGMHTQMASGNLLQLSRWKTDDFSVVIFDMSHVNLALQQYKARPVHGIIGADILLKGKGIIDYYNHYLYLKKK</sequence>
<dbReference type="Gene3D" id="2.40.70.10">
    <property type="entry name" value="Acid Proteases"/>
    <property type="match status" value="1"/>
</dbReference>
<comment type="caution">
    <text evidence="1">The sequence shown here is derived from an EMBL/GenBank/DDBJ whole genome shotgun (WGS) entry which is preliminary data.</text>
</comment>
<dbReference type="RefSeq" id="WP_136403906.1">
    <property type="nucleotide sequence ID" value="NZ_SSNZ01000008.1"/>
</dbReference>